<dbReference type="PROSITE" id="PS00356">
    <property type="entry name" value="HTH_LACI_1"/>
    <property type="match status" value="1"/>
</dbReference>
<keyword evidence="3" id="KW-0804">Transcription</keyword>
<evidence type="ECO:0000259" key="4">
    <source>
        <dbReference type="PROSITE" id="PS50932"/>
    </source>
</evidence>
<sequence>MPVTIKDVAKLANVSISTVSRVINNASNVNPETKKAVLDAINKLNFKPNRIAQSLGANAFPAIGIVSSSRFSNEAFLPLILQSIGEVADRKNFEIVLTTAKDENQEIKKCLSLIESRIIQGIIILSSRINDHLIEKLHEIKFPFVLLGRETNDRIADEIYTVDTDNFTDSKEAVEYLFKLGHRRIGYIHGPLKYVVSYDRLNGFIEAHKEAALPVDYTIIQDGGYTIQEAYNAAKKILSSQTPPTAIFVNDDLKAVGVYRAAYEMNLTIPDDISIIGHNNYEISQILTPQLTTIDVPIRELGIVATNKLFDIISENEVEKRTILKTKFIERSSCRLI</sequence>
<dbReference type="RefSeq" id="WP_057976637.1">
    <property type="nucleotide sequence ID" value="NZ_LKHP01000002.1"/>
</dbReference>
<dbReference type="Pfam" id="PF00356">
    <property type="entry name" value="LacI"/>
    <property type="match status" value="1"/>
</dbReference>
<protein>
    <submittedName>
        <fullName evidence="6">HTH-type transcriptional repressor PurR</fullName>
    </submittedName>
</protein>
<dbReference type="SMART" id="SM00354">
    <property type="entry name" value="HTH_LACI"/>
    <property type="match status" value="1"/>
</dbReference>
<evidence type="ECO:0000256" key="2">
    <source>
        <dbReference type="ARBA" id="ARBA00023125"/>
    </source>
</evidence>
<dbReference type="PRINTS" id="PR00036">
    <property type="entry name" value="HTHLACI"/>
</dbReference>
<dbReference type="SUPFAM" id="SSF47413">
    <property type="entry name" value="lambda repressor-like DNA-binding domains"/>
    <property type="match status" value="1"/>
</dbReference>
<evidence type="ECO:0000256" key="3">
    <source>
        <dbReference type="ARBA" id="ARBA00023163"/>
    </source>
</evidence>
<keyword evidence="1" id="KW-0805">Transcription regulation</keyword>
<dbReference type="OrthoDB" id="9784962at2"/>
<name>A0A0R3JVJ7_CALMK</name>
<dbReference type="AlphaFoldDB" id="A0A0R3JVJ7"/>
<feature type="domain" description="HTH lacI-type" evidence="4">
    <location>
        <begin position="3"/>
        <end position="57"/>
    </location>
</feature>
<evidence type="ECO:0000259" key="5">
    <source>
        <dbReference type="PROSITE" id="PS50943"/>
    </source>
</evidence>
<evidence type="ECO:0000256" key="1">
    <source>
        <dbReference type="ARBA" id="ARBA00023015"/>
    </source>
</evidence>
<evidence type="ECO:0000313" key="7">
    <source>
        <dbReference type="Proteomes" id="UP000052015"/>
    </source>
</evidence>
<accession>A0A0R3JVJ7</accession>
<keyword evidence="7" id="KW-1185">Reference proteome</keyword>
<dbReference type="SUPFAM" id="SSF53822">
    <property type="entry name" value="Periplasmic binding protein-like I"/>
    <property type="match status" value="1"/>
</dbReference>
<proteinExistence type="predicted"/>
<dbReference type="PANTHER" id="PTHR30146">
    <property type="entry name" value="LACI-RELATED TRANSCRIPTIONAL REPRESSOR"/>
    <property type="match status" value="1"/>
</dbReference>
<dbReference type="STRING" id="908809.ABG79_00423"/>
<organism evidence="6 7">
    <name type="scientific">Caloramator mitchellensis</name>
    <dbReference type="NCBI Taxonomy" id="908809"/>
    <lineage>
        <taxon>Bacteria</taxon>
        <taxon>Bacillati</taxon>
        <taxon>Bacillota</taxon>
        <taxon>Clostridia</taxon>
        <taxon>Eubacteriales</taxon>
        <taxon>Clostridiaceae</taxon>
        <taxon>Caloramator</taxon>
    </lineage>
</organism>
<dbReference type="Proteomes" id="UP000052015">
    <property type="component" value="Unassembled WGS sequence"/>
</dbReference>
<dbReference type="GO" id="GO:0000976">
    <property type="term" value="F:transcription cis-regulatory region binding"/>
    <property type="evidence" value="ECO:0007669"/>
    <property type="project" value="TreeGrafter"/>
</dbReference>
<dbReference type="EMBL" id="LKHP01000002">
    <property type="protein sequence ID" value="KRQ87622.1"/>
    <property type="molecule type" value="Genomic_DNA"/>
</dbReference>
<dbReference type="InterPro" id="IPR001387">
    <property type="entry name" value="Cro/C1-type_HTH"/>
</dbReference>
<dbReference type="GO" id="GO:0003700">
    <property type="term" value="F:DNA-binding transcription factor activity"/>
    <property type="evidence" value="ECO:0007669"/>
    <property type="project" value="TreeGrafter"/>
</dbReference>
<dbReference type="CDD" id="cd06267">
    <property type="entry name" value="PBP1_LacI_sugar_binding-like"/>
    <property type="match status" value="1"/>
</dbReference>
<dbReference type="InterPro" id="IPR000843">
    <property type="entry name" value="HTH_LacI"/>
</dbReference>
<dbReference type="PANTHER" id="PTHR30146:SF109">
    <property type="entry name" value="HTH-TYPE TRANSCRIPTIONAL REGULATOR GALS"/>
    <property type="match status" value="1"/>
</dbReference>
<dbReference type="InterPro" id="IPR028082">
    <property type="entry name" value="Peripla_BP_I"/>
</dbReference>
<dbReference type="Gene3D" id="1.10.260.40">
    <property type="entry name" value="lambda repressor-like DNA-binding domains"/>
    <property type="match status" value="1"/>
</dbReference>
<evidence type="ECO:0000313" key="6">
    <source>
        <dbReference type="EMBL" id="KRQ87622.1"/>
    </source>
</evidence>
<dbReference type="InterPro" id="IPR046335">
    <property type="entry name" value="LacI/GalR-like_sensor"/>
</dbReference>
<reference evidence="6 7" key="1">
    <citation type="submission" date="2015-09" db="EMBL/GenBank/DDBJ databases">
        <title>Draft genome sequence of a Caloramator mitchellensis, a moderate thermophile from the Great Artesian Basin of Australia.</title>
        <authorList>
            <person name="Patel B.K."/>
        </authorList>
    </citation>
    <scope>NUCLEOTIDE SEQUENCE [LARGE SCALE GENOMIC DNA]</scope>
    <source>
        <strain evidence="6 7">VF08</strain>
    </source>
</reference>
<dbReference type="CDD" id="cd01392">
    <property type="entry name" value="HTH_LacI"/>
    <property type="match status" value="1"/>
</dbReference>
<feature type="domain" description="HTH cro/C1-type" evidence="5">
    <location>
        <begin position="4"/>
        <end position="51"/>
    </location>
</feature>
<keyword evidence="2" id="KW-0238">DNA-binding</keyword>
<dbReference type="Gene3D" id="3.40.50.2300">
    <property type="match status" value="2"/>
</dbReference>
<comment type="caution">
    <text evidence="6">The sequence shown here is derived from an EMBL/GenBank/DDBJ whole genome shotgun (WGS) entry which is preliminary data.</text>
</comment>
<dbReference type="InterPro" id="IPR010982">
    <property type="entry name" value="Lambda_DNA-bd_dom_sf"/>
</dbReference>
<gene>
    <name evidence="6" type="primary">purR_1</name>
    <name evidence="6" type="ORF">ABG79_00423</name>
</gene>
<dbReference type="Pfam" id="PF13377">
    <property type="entry name" value="Peripla_BP_3"/>
    <property type="match status" value="1"/>
</dbReference>
<dbReference type="PROSITE" id="PS50943">
    <property type="entry name" value="HTH_CROC1"/>
    <property type="match status" value="1"/>
</dbReference>
<dbReference type="PROSITE" id="PS50932">
    <property type="entry name" value="HTH_LACI_2"/>
    <property type="match status" value="1"/>
</dbReference>